<geneLocation type="mitochondrion" evidence="2"/>
<dbReference type="EMBL" id="LKAM01000011">
    <property type="protein sequence ID" value="KUM46390.1"/>
    <property type="molecule type" value="Genomic_DNA"/>
</dbReference>
<evidence type="ECO:0000313" key="2">
    <source>
        <dbReference type="EMBL" id="KUM46390.1"/>
    </source>
</evidence>
<dbReference type="AlphaFoldDB" id="A0A101LW22"/>
<reference evidence="2" key="1">
    <citation type="journal article" date="2015" name="Genome Biol. Evol.">
        <title>Organellar Genomes of White Spruce (Picea glauca): Assembly and Annotation.</title>
        <authorList>
            <person name="Jackman S.D."/>
            <person name="Warren R.L."/>
            <person name="Gibb E.A."/>
            <person name="Vandervalk B.P."/>
            <person name="Mohamadi H."/>
            <person name="Chu J."/>
            <person name="Raymond A."/>
            <person name="Pleasance S."/>
            <person name="Coope R."/>
            <person name="Wildung M.R."/>
            <person name="Ritland C.E."/>
            <person name="Bousquet J."/>
            <person name="Jones S.J."/>
            <person name="Bohlmann J."/>
            <person name="Birol I."/>
        </authorList>
    </citation>
    <scope>NUCLEOTIDE SEQUENCE [LARGE SCALE GENOMIC DNA]</scope>
    <source>
        <tissue evidence="2">Flushing bud</tissue>
    </source>
</reference>
<sequence length="49" mass="5604">MGSASLGNNTVYDLTLQARETGKDYMNRYRDSNRASRPGNGMYTYDQTY</sequence>
<proteinExistence type="predicted"/>
<name>A0A101LW22_PICGL</name>
<keyword evidence="2" id="KW-0496">Mitochondrion</keyword>
<gene>
    <name evidence="2" type="ORF">ABT39_MTgene1489</name>
</gene>
<comment type="caution">
    <text evidence="2">The sequence shown here is derived from an EMBL/GenBank/DDBJ whole genome shotgun (WGS) entry which is preliminary data.</text>
</comment>
<evidence type="ECO:0000256" key="1">
    <source>
        <dbReference type="SAM" id="MobiDB-lite"/>
    </source>
</evidence>
<protein>
    <submittedName>
        <fullName evidence="2">Uncharacterized protein</fullName>
    </submittedName>
</protein>
<accession>A0A101LW22</accession>
<organism evidence="2">
    <name type="scientific">Picea glauca</name>
    <name type="common">White spruce</name>
    <name type="synonym">Pinus glauca</name>
    <dbReference type="NCBI Taxonomy" id="3330"/>
    <lineage>
        <taxon>Eukaryota</taxon>
        <taxon>Viridiplantae</taxon>
        <taxon>Streptophyta</taxon>
        <taxon>Embryophyta</taxon>
        <taxon>Tracheophyta</taxon>
        <taxon>Spermatophyta</taxon>
        <taxon>Pinopsida</taxon>
        <taxon>Pinidae</taxon>
        <taxon>Conifers I</taxon>
        <taxon>Pinales</taxon>
        <taxon>Pinaceae</taxon>
        <taxon>Picea</taxon>
    </lineage>
</organism>
<feature type="region of interest" description="Disordered" evidence="1">
    <location>
        <begin position="29"/>
        <end position="49"/>
    </location>
</feature>